<reference evidence="2" key="1">
    <citation type="journal article" date="2014" name="Nat. Commun.">
        <title>The rainbow trout genome provides novel insights into evolution after whole-genome duplication in vertebrates.</title>
        <authorList>
            <person name="Berthelot C."/>
            <person name="Brunet F."/>
            <person name="Chalopin D."/>
            <person name="Juanchich A."/>
            <person name="Bernard M."/>
            <person name="Noel B."/>
            <person name="Bento P."/>
            <person name="Da Silva C."/>
            <person name="Labadie K."/>
            <person name="Alberti A."/>
            <person name="Aury J.M."/>
            <person name="Louis A."/>
            <person name="Dehais P."/>
            <person name="Bardou P."/>
            <person name="Montfort J."/>
            <person name="Klopp C."/>
            <person name="Cabau C."/>
            <person name="Gaspin C."/>
            <person name="Thorgaard G.H."/>
            <person name="Boussaha M."/>
            <person name="Quillet E."/>
            <person name="Guyomard R."/>
            <person name="Galiana D."/>
            <person name="Bobe J."/>
            <person name="Volff J.N."/>
            <person name="Genet C."/>
            <person name="Wincker P."/>
            <person name="Jaillon O."/>
            <person name="Roest Crollius H."/>
            <person name="Guiguen Y."/>
        </authorList>
    </citation>
    <scope>NUCLEOTIDE SEQUENCE [LARGE SCALE GENOMIC DNA]</scope>
</reference>
<sequence length="56" mass="6291">MQLHESCIELMKELRHSEPTTNRGTSLLTVLAPLFACLTFVVMVIASFLISKQRGE</sequence>
<proteinExistence type="predicted"/>
<keyword evidence="1" id="KW-0812">Transmembrane</keyword>
<feature type="transmembrane region" description="Helical" evidence="1">
    <location>
        <begin position="27"/>
        <end position="50"/>
    </location>
</feature>
<evidence type="ECO:0000313" key="3">
    <source>
        <dbReference type="Proteomes" id="UP000193380"/>
    </source>
</evidence>
<reference evidence="2" key="2">
    <citation type="submission" date="2014-03" db="EMBL/GenBank/DDBJ databases">
        <authorList>
            <person name="Genoscope - CEA"/>
        </authorList>
    </citation>
    <scope>NUCLEOTIDE SEQUENCE</scope>
</reference>
<protein>
    <submittedName>
        <fullName evidence="2">Uncharacterized protein</fullName>
    </submittedName>
</protein>
<dbReference type="EMBL" id="FR959716">
    <property type="protein sequence ID" value="CDR00681.1"/>
    <property type="molecule type" value="Genomic_DNA"/>
</dbReference>
<dbReference type="Proteomes" id="UP000193380">
    <property type="component" value="Unassembled WGS sequence"/>
</dbReference>
<name>A0A060Z9H4_ONCMY</name>
<keyword evidence="1" id="KW-0472">Membrane</keyword>
<accession>A0A060Z9H4</accession>
<organism evidence="2 3">
    <name type="scientific">Oncorhynchus mykiss</name>
    <name type="common">Rainbow trout</name>
    <name type="synonym">Salmo gairdneri</name>
    <dbReference type="NCBI Taxonomy" id="8022"/>
    <lineage>
        <taxon>Eukaryota</taxon>
        <taxon>Metazoa</taxon>
        <taxon>Chordata</taxon>
        <taxon>Craniata</taxon>
        <taxon>Vertebrata</taxon>
        <taxon>Euteleostomi</taxon>
        <taxon>Actinopterygii</taxon>
        <taxon>Neopterygii</taxon>
        <taxon>Teleostei</taxon>
        <taxon>Protacanthopterygii</taxon>
        <taxon>Salmoniformes</taxon>
        <taxon>Salmonidae</taxon>
        <taxon>Salmoninae</taxon>
        <taxon>Oncorhynchus</taxon>
    </lineage>
</organism>
<evidence type="ECO:0000313" key="2">
    <source>
        <dbReference type="EMBL" id="CDR00681.1"/>
    </source>
</evidence>
<keyword evidence="1" id="KW-1133">Transmembrane helix</keyword>
<evidence type="ECO:0000256" key="1">
    <source>
        <dbReference type="SAM" id="Phobius"/>
    </source>
</evidence>
<dbReference type="PaxDb" id="8022-A0A060Z9H4"/>
<dbReference type="AlphaFoldDB" id="A0A060Z9H4"/>
<gene>
    <name evidence="2" type="ORF">GSONMT00027581001</name>
</gene>